<proteinExistence type="predicted"/>
<sequence>MYLLMIFAPHILQVKVITPMDKDEFGRPILGTGGESWQDVCKCRCDDVSAEKKVSINGVLYDFKYKVVFNKPSKVEAGTEVRCLNPDGSIRGVGVAKSPLETNCFSYRVIWLE</sequence>
<reference evidence="1" key="1">
    <citation type="journal article" date="2021" name="Proc. Natl. Acad. Sci. U.S.A.">
        <title>A Catalog of Tens of Thousands of Viruses from Human Metagenomes Reveals Hidden Associations with Chronic Diseases.</title>
        <authorList>
            <person name="Tisza M.J."/>
            <person name="Buck C.B."/>
        </authorList>
    </citation>
    <scope>NUCLEOTIDE SEQUENCE</scope>
    <source>
        <strain evidence="1">Ct2wG4</strain>
    </source>
</reference>
<evidence type="ECO:0000313" key="1">
    <source>
        <dbReference type="EMBL" id="DAE23486.1"/>
    </source>
</evidence>
<dbReference type="EMBL" id="BK015754">
    <property type="protein sequence ID" value="DAE23486.1"/>
    <property type="molecule type" value="Genomic_DNA"/>
</dbReference>
<organism evidence="1">
    <name type="scientific">Siphoviridae sp. ct2wG4</name>
    <dbReference type="NCBI Taxonomy" id="2826278"/>
    <lineage>
        <taxon>Viruses</taxon>
        <taxon>Duplodnaviria</taxon>
        <taxon>Heunggongvirae</taxon>
        <taxon>Uroviricota</taxon>
        <taxon>Caudoviricetes</taxon>
    </lineage>
</organism>
<protein>
    <submittedName>
        <fullName evidence="1">Uncharacterized protein</fullName>
    </submittedName>
</protein>
<name>A0A8S5QW94_9CAUD</name>
<accession>A0A8S5QW94</accession>